<dbReference type="SUPFAM" id="SSF54637">
    <property type="entry name" value="Thioesterase/thiol ester dehydrase-isomerase"/>
    <property type="match status" value="2"/>
</dbReference>
<dbReference type="InterPro" id="IPR045023">
    <property type="entry name" value="FATA/B"/>
</dbReference>
<reference evidence="10" key="1">
    <citation type="submission" date="2020-10" db="EMBL/GenBank/DDBJ databases">
        <authorList>
            <person name="Gilroy R."/>
        </authorList>
    </citation>
    <scope>NUCLEOTIDE SEQUENCE</scope>
    <source>
        <strain evidence="10">14700</strain>
    </source>
</reference>
<dbReference type="CDD" id="cd00586">
    <property type="entry name" value="4HBT"/>
    <property type="match status" value="1"/>
</dbReference>
<gene>
    <name evidence="10" type="ORF">IAA72_04010</name>
</gene>
<comment type="similarity">
    <text evidence="1">Belongs to the acyl-ACP thioesterase family.</text>
</comment>
<reference evidence="10" key="2">
    <citation type="journal article" date="2021" name="PeerJ">
        <title>Extensive microbial diversity within the chicken gut microbiome revealed by metagenomics and culture.</title>
        <authorList>
            <person name="Gilroy R."/>
            <person name="Ravi A."/>
            <person name="Getino M."/>
            <person name="Pursley I."/>
            <person name="Horton D.L."/>
            <person name="Alikhan N.F."/>
            <person name="Baker D."/>
            <person name="Gharbi K."/>
            <person name="Hall N."/>
            <person name="Watson M."/>
            <person name="Adriaenssens E.M."/>
            <person name="Foster-Nyarko E."/>
            <person name="Jarju S."/>
            <person name="Secka A."/>
            <person name="Antonio M."/>
            <person name="Oren A."/>
            <person name="Chaudhuri R.R."/>
            <person name="La Ragione R."/>
            <person name="Hildebrand F."/>
            <person name="Pallen M.J."/>
        </authorList>
    </citation>
    <scope>NUCLEOTIDE SEQUENCE</scope>
    <source>
        <strain evidence="10">14700</strain>
    </source>
</reference>
<dbReference type="Pfam" id="PF20791">
    <property type="entry name" value="Acyl-ACP_TE_C"/>
    <property type="match status" value="1"/>
</dbReference>
<evidence type="ECO:0000256" key="4">
    <source>
        <dbReference type="ARBA" id="ARBA00022832"/>
    </source>
</evidence>
<evidence type="ECO:0000256" key="7">
    <source>
        <dbReference type="ARBA" id="ARBA00023160"/>
    </source>
</evidence>
<feature type="domain" description="Acyl-ACP thioesterase-like C-terminal" evidence="9">
    <location>
        <begin position="171"/>
        <end position="233"/>
    </location>
</feature>
<evidence type="ECO:0000259" key="8">
    <source>
        <dbReference type="Pfam" id="PF01643"/>
    </source>
</evidence>
<dbReference type="Pfam" id="PF01643">
    <property type="entry name" value="Acyl-ACP_TE"/>
    <property type="match status" value="1"/>
</dbReference>
<dbReference type="GO" id="GO:0016297">
    <property type="term" value="F:fatty acyl-[ACP] hydrolase activity"/>
    <property type="evidence" value="ECO:0007669"/>
    <property type="project" value="InterPro"/>
</dbReference>
<organism evidence="10 11">
    <name type="scientific">Candidatus Ornithospirochaeta stercoravium</name>
    <dbReference type="NCBI Taxonomy" id="2840897"/>
    <lineage>
        <taxon>Bacteria</taxon>
        <taxon>Pseudomonadati</taxon>
        <taxon>Spirochaetota</taxon>
        <taxon>Spirochaetia</taxon>
        <taxon>Spirochaetales</taxon>
        <taxon>Spirochaetaceae</taxon>
        <taxon>Spirochaetaceae incertae sedis</taxon>
        <taxon>Candidatus Ornithospirochaeta</taxon>
    </lineage>
</organism>
<name>A0A9D9NCY3_9SPIO</name>
<dbReference type="AlphaFoldDB" id="A0A9D9NCY3"/>
<keyword evidence="7" id="KW-0275">Fatty acid biosynthesis</keyword>
<keyword evidence="2" id="KW-0444">Lipid biosynthesis</keyword>
<evidence type="ECO:0000256" key="3">
    <source>
        <dbReference type="ARBA" id="ARBA00022801"/>
    </source>
</evidence>
<evidence type="ECO:0000256" key="1">
    <source>
        <dbReference type="ARBA" id="ARBA00006500"/>
    </source>
</evidence>
<evidence type="ECO:0000313" key="11">
    <source>
        <dbReference type="Proteomes" id="UP000810292"/>
    </source>
</evidence>
<keyword evidence="6" id="KW-0443">Lipid metabolism</keyword>
<evidence type="ECO:0000256" key="6">
    <source>
        <dbReference type="ARBA" id="ARBA00023098"/>
    </source>
</evidence>
<evidence type="ECO:0008006" key="12">
    <source>
        <dbReference type="Google" id="ProtNLM"/>
    </source>
</evidence>
<evidence type="ECO:0000256" key="5">
    <source>
        <dbReference type="ARBA" id="ARBA00022946"/>
    </source>
</evidence>
<dbReference type="EMBL" id="JADIMF010000062">
    <property type="protein sequence ID" value="MBO8468931.1"/>
    <property type="molecule type" value="Genomic_DNA"/>
</dbReference>
<comment type="caution">
    <text evidence="10">The sequence shown here is derived from an EMBL/GenBank/DDBJ whole genome shotgun (WGS) entry which is preliminary data.</text>
</comment>
<dbReference type="GO" id="GO:0000036">
    <property type="term" value="F:acyl carrier activity"/>
    <property type="evidence" value="ECO:0007669"/>
    <property type="project" value="TreeGrafter"/>
</dbReference>
<feature type="domain" description="Acyl-ACP thioesterase N-terminal hotdog" evidence="8">
    <location>
        <begin position="13"/>
        <end position="127"/>
    </location>
</feature>
<dbReference type="PANTHER" id="PTHR31727:SF6">
    <property type="entry name" value="OLEOYL-ACYL CARRIER PROTEIN THIOESTERASE 1, CHLOROPLASTIC"/>
    <property type="match status" value="1"/>
</dbReference>
<proteinExistence type="inferred from homology"/>
<dbReference type="Proteomes" id="UP000810292">
    <property type="component" value="Unassembled WGS sequence"/>
</dbReference>
<dbReference type="InterPro" id="IPR002864">
    <property type="entry name" value="Acyl-ACP_thioesterase_NHD"/>
</dbReference>
<dbReference type="PANTHER" id="PTHR31727">
    <property type="entry name" value="OLEOYL-ACYL CARRIER PROTEIN THIOESTERASE 1, CHLOROPLASTIC"/>
    <property type="match status" value="1"/>
</dbReference>
<keyword evidence="4" id="KW-0276">Fatty acid metabolism</keyword>
<protein>
    <recommendedName>
        <fullName evidence="12">Acyl-ACP thioesterase</fullName>
    </recommendedName>
</protein>
<evidence type="ECO:0000256" key="2">
    <source>
        <dbReference type="ARBA" id="ARBA00022516"/>
    </source>
</evidence>
<dbReference type="Gene3D" id="3.10.129.10">
    <property type="entry name" value="Hotdog Thioesterase"/>
    <property type="match status" value="1"/>
</dbReference>
<keyword evidence="5" id="KW-0809">Transit peptide</keyword>
<evidence type="ECO:0000259" key="9">
    <source>
        <dbReference type="Pfam" id="PF20791"/>
    </source>
</evidence>
<keyword evidence="3" id="KW-0378">Hydrolase</keyword>
<dbReference type="InterPro" id="IPR049427">
    <property type="entry name" value="Acyl-ACP_TE_C"/>
</dbReference>
<sequence length="266" mass="31163">MIQIDEHGIGHDNIEVWSADTDRFFKAKIPFFFSILQEVGATHSMAVGCGIPQLMEEHKTWVIVRAQIEVDRLPDWMETLYVDTWPEEPYRMFAPRMVEATGKDGSNVFTAISHWVVIDMDRKRPIRPTEALAYFKIPDKSQKYLDPDIGKLRIADDFKGFRLPDFKPVMNYYDTDTNSHINNISYVNWACDAFPFSFHDSHRIKMFDCHWVKQTFDGDDVTVETYSDHDDPLNEDEPTFFTRIVRKEEDGSLSSVFEAETKWTRR</sequence>
<dbReference type="InterPro" id="IPR029069">
    <property type="entry name" value="HotDog_dom_sf"/>
</dbReference>
<accession>A0A9D9NCY3</accession>
<evidence type="ECO:0000313" key="10">
    <source>
        <dbReference type="EMBL" id="MBO8468931.1"/>
    </source>
</evidence>